<evidence type="ECO:0000313" key="1">
    <source>
        <dbReference type="EMBL" id="MQY21900.1"/>
    </source>
</evidence>
<sequence>MSRAQHTRISIAIVGAVGVVFAVGAATASASPSVDVHGGETITARVSGEKPGQSCRITATGIDMPWHAVAQDGTVSLDSGPVRQGRHDARVVCENPQVGASSAHTVGHEQDVFTGHWAPAFEFLQHHRLEFLTPRR</sequence>
<dbReference type="Proteomes" id="UP000438448">
    <property type="component" value="Unassembled WGS sequence"/>
</dbReference>
<accession>A0A7K0D7Y0</accession>
<comment type="caution">
    <text evidence="1">The sequence shown here is derived from an EMBL/GenBank/DDBJ whole genome shotgun (WGS) entry which is preliminary data.</text>
</comment>
<gene>
    <name evidence="1" type="ORF">NRB20_50130</name>
</gene>
<dbReference type="RefSeq" id="WP_153413027.1">
    <property type="nucleotide sequence ID" value="NZ_WEGK01000011.1"/>
</dbReference>
<dbReference type="AlphaFoldDB" id="A0A7K0D7Y0"/>
<reference evidence="1 2" key="1">
    <citation type="submission" date="2019-10" db="EMBL/GenBank/DDBJ databases">
        <title>Nocardia macrotermitis sp. nov. and Nocardia aurantia sp. nov., isolated from the gut of fungus growing-termite Macrotermes natalensis.</title>
        <authorList>
            <person name="Benndorf R."/>
            <person name="Schwitalla J."/>
            <person name="Martin K."/>
            <person name="De Beer W."/>
            <person name="Kaster A.-K."/>
            <person name="Vollmers J."/>
            <person name="Poulsen M."/>
            <person name="Beemelmanns C."/>
        </authorList>
    </citation>
    <scope>NUCLEOTIDE SEQUENCE [LARGE SCALE GENOMIC DNA]</scope>
    <source>
        <strain evidence="1 2">RB20</strain>
    </source>
</reference>
<evidence type="ECO:0000313" key="2">
    <source>
        <dbReference type="Proteomes" id="UP000438448"/>
    </source>
</evidence>
<keyword evidence="2" id="KW-1185">Reference proteome</keyword>
<dbReference type="OrthoDB" id="4556072at2"/>
<dbReference type="EMBL" id="WEGK01000011">
    <property type="protein sequence ID" value="MQY21900.1"/>
    <property type="molecule type" value="Genomic_DNA"/>
</dbReference>
<proteinExistence type="predicted"/>
<organism evidence="1 2">
    <name type="scientific">Nocardia macrotermitis</name>
    <dbReference type="NCBI Taxonomy" id="2585198"/>
    <lineage>
        <taxon>Bacteria</taxon>
        <taxon>Bacillati</taxon>
        <taxon>Actinomycetota</taxon>
        <taxon>Actinomycetes</taxon>
        <taxon>Mycobacteriales</taxon>
        <taxon>Nocardiaceae</taxon>
        <taxon>Nocardia</taxon>
    </lineage>
</organism>
<protein>
    <submittedName>
        <fullName evidence="1">Uncharacterized protein</fullName>
    </submittedName>
</protein>
<name>A0A7K0D7Y0_9NOCA</name>